<dbReference type="SMART" id="SM00858">
    <property type="entry name" value="SAF"/>
    <property type="match status" value="1"/>
</dbReference>
<proteinExistence type="predicted"/>
<dbReference type="Proteomes" id="UP000198398">
    <property type="component" value="Chromosome"/>
</dbReference>
<name>A0A220UFX1_9MICO</name>
<feature type="domain" description="SAF" evidence="1">
    <location>
        <begin position="47"/>
        <end position="109"/>
    </location>
</feature>
<reference evidence="3" key="1">
    <citation type="submission" date="2017-07" db="EMBL/GenBank/DDBJ databases">
        <title>Brachybacterium sp. VR2415.</title>
        <authorList>
            <person name="Tak E.J."/>
            <person name="Bae J.-W."/>
        </authorList>
    </citation>
    <scope>NUCLEOTIDE SEQUENCE [LARGE SCALE GENOMIC DNA]</scope>
    <source>
        <strain evidence="3">VR2415</strain>
    </source>
</reference>
<keyword evidence="3" id="KW-1185">Reference proteome</keyword>
<dbReference type="EMBL" id="CP022316">
    <property type="protein sequence ID" value="ASK66816.1"/>
    <property type="molecule type" value="Genomic_DNA"/>
</dbReference>
<protein>
    <recommendedName>
        <fullName evidence="1">SAF domain-containing protein</fullName>
    </recommendedName>
</protein>
<dbReference type="OrthoDB" id="4794319at2"/>
<evidence type="ECO:0000313" key="2">
    <source>
        <dbReference type="EMBL" id="ASK66816.1"/>
    </source>
</evidence>
<dbReference type="AlphaFoldDB" id="A0A220UFX1"/>
<dbReference type="InterPro" id="IPR013974">
    <property type="entry name" value="SAF"/>
</dbReference>
<dbReference type="RefSeq" id="WP_089066052.1">
    <property type="nucleotide sequence ID" value="NZ_CP022316.1"/>
</dbReference>
<organism evidence="2 3">
    <name type="scientific">Brachybacterium avium</name>
    <dbReference type="NCBI Taxonomy" id="2017485"/>
    <lineage>
        <taxon>Bacteria</taxon>
        <taxon>Bacillati</taxon>
        <taxon>Actinomycetota</taxon>
        <taxon>Actinomycetes</taxon>
        <taxon>Micrococcales</taxon>
        <taxon>Dermabacteraceae</taxon>
        <taxon>Brachybacterium</taxon>
    </lineage>
</organism>
<dbReference type="CDD" id="cd11614">
    <property type="entry name" value="SAF_CpaB_FlgA_like"/>
    <property type="match status" value="1"/>
</dbReference>
<dbReference type="Gene3D" id="3.90.1210.10">
    <property type="entry name" value="Antifreeze-like/N-acetylneuraminic acid synthase C-terminal domain"/>
    <property type="match status" value="1"/>
</dbReference>
<dbReference type="KEGG" id="brv:CFK39_14485"/>
<gene>
    <name evidence="2" type="ORF">CFK39_14485</name>
</gene>
<evidence type="ECO:0000259" key="1">
    <source>
        <dbReference type="SMART" id="SM00858"/>
    </source>
</evidence>
<evidence type="ECO:0000313" key="3">
    <source>
        <dbReference type="Proteomes" id="UP000198398"/>
    </source>
</evidence>
<sequence>MLSRLRAHLPAWRRALRRRRRTLSVLAVMALTAALLPSLLPPSSRGVEVVVLDEELATGTVVTSAHLSTARIAEDLVPADAALDVEQVLGRTTRIPLSAGTPLLPGMLEASGTAAVPEGFVLMTVPVPRALVPHLPPGTRIELLPVGPTVDPTADPTAFSSSGIAARVLEVVAPDPGVPALGSGSTGMAEALVTVERGQERELAHALGAGAVVVTVIG</sequence>
<dbReference type="Pfam" id="PF08666">
    <property type="entry name" value="SAF"/>
    <property type="match status" value="1"/>
</dbReference>
<accession>A0A220UFX1</accession>